<comment type="caution">
    <text evidence="4">The sequence shown here is derived from an EMBL/GenBank/DDBJ whole genome shotgun (WGS) entry which is preliminary data.</text>
</comment>
<dbReference type="GO" id="GO:1990904">
    <property type="term" value="C:ribonucleoprotein complex"/>
    <property type="evidence" value="ECO:0007669"/>
    <property type="project" value="UniProtKB-KW"/>
</dbReference>
<sequence length="104" mass="11759">MAVLYVDLCIGTNKGHPTTPTEKAVKLSHRKGIRLPKQKLVQSIVHEVAGHVPCKCRVMELLQNSKDKKVYVFHTIILHLGMLLHSKHKLEELSTIIAESRHAH</sequence>
<evidence type="ECO:0000313" key="4">
    <source>
        <dbReference type="EMBL" id="KAF9508429.1"/>
    </source>
</evidence>
<evidence type="ECO:0000313" key="5">
    <source>
        <dbReference type="Proteomes" id="UP000886523"/>
    </source>
</evidence>
<dbReference type="Proteomes" id="UP000886523">
    <property type="component" value="Unassembled WGS sequence"/>
</dbReference>
<dbReference type="Pfam" id="PF01158">
    <property type="entry name" value="Ribosomal_L36e"/>
    <property type="match status" value="1"/>
</dbReference>
<keyword evidence="2" id="KW-0689">Ribosomal protein</keyword>
<proteinExistence type="inferred from homology"/>
<dbReference type="AlphaFoldDB" id="A0A9P6AM78"/>
<name>A0A9P6AM78_9AGAM</name>
<comment type="similarity">
    <text evidence="1">Belongs to the eukaryotic ribosomal protein eL36 family.</text>
</comment>
<evidence type="ECO:0000256" key="2">
    <source>
        <dbReference type="ARBA" id="ARBA00022980"/>
    </source>
</evidence>
<dbReference type="InterPro" id="IPR000509">
    <property type="entry name" value="Ribosomal_eL36"/>
</dbReference>
<reference evidence="4" key="1">
    <citation type="journal article" date="2020" name="Nat. Commun.">
        <title>Large-scale genome sequencing of mycorrhizal fungi provides insights into the early evolution of symbiotic traits.</title>
        <authorList>
            <person name="Miyauchi S."/>
            <person name="Kiss E."/>
            <person name="Kuo A."/>
            <person name="Drula E."/>
            <person name="Kohler A."/>
            <person name="Sanchez-Garcia M."/>
            <person name="Morin E."/>
            <person name="Andreopoulos B."/>
            <person name="Barry K.W."/>
            <person name="Bonito G."/>
            <person name="Buee M."/>
            <person name="Carver A."/>
            <person name="Chen C."/>
            <person name="Cichocki N."/>
            <person name="Clum A."/>
            <person name="Culley D."/>
            <person name="Crous P.W."/>
            <person name="Fauchery L."/>
            <person name="Girlanda M."/>
            <person name="Hayes R.D."/>
            <person name="Keri Z."/>
            <person name="LaButti K."/>
            <person name="Lipzen A."/>
            <person name="Lombard V."/>
            <person name="Magnuson J."/>
            <person name="Maillard F."/>
            <person name="Murat C."/>
            <person name="Nolan M."/>
            <person name="Ohm R.A."/>
            <person name="Pangilinan J."/>
            <person name="Pereira M.F."/>
            <person name="Perotto S."/>
            <person name="Peter M."/>
            <person name="Pfister S."/>
            <person name="Riley R."/>
            <person name="Sitrit Y."/>
            <person name="Stielow J.B."/>
            <person name="Szollosi G."/>
            <person name="Zifcakova L."/>
            <person name="Stursova M."/>
            <person name="Spatafora J.W."/>
            <person name="Tedersoo L."/>
            <person name="Vaario L.M."/>
            <person name="Yamada A."/>
            <person name="Yan M."/>
            <person name="Wang P."/>
            <person name="Xu J."/>
            <person name="Bruns T."/>
            <person name="Baldrian P."/>
            <person name="Vilgalys R."/>
            <person name="Dunand C."/>
            <person name="Henrissat B."/>
            <person name="Grigoriev I.V."/>
            <person name="Hibbett D."/>
            <person name="Nagy L.G."/>
            <person name="Martin F.M."/>
        </authorList>
    </citation>
    <scope>NUCLEOTIDE SEQUENCE</scope>
    <source>
        <strain evidence="4">UP504</strain>
    </source>
</reference>
<dbReference type="GO" id="GO:0006412">
    <property type="term" value="P:translation"/>
    <property type="evidence" value="ECO:0007669"/>
    <property type="project" value="InterPro"/>
</dbReference>
<dbReference type="OrthoDB" id="9616667at2759"/>
<keyword evidence="5" id="KW-1185">Reference proteome</keyword>
<protein>
    <submittedName>
        <fullName evidence="4">Uncharacterized protein</fullName>
    </submittedName>
</protein>
<dbReference type="PANTHER" id="PTHR10114">
    <property type="entry name" value="60S RIBOSOMAL PROTEIN L36"/>
    <property type="match status" value="1"/>
</dbReference>
<evidence type="ECO:0000256" key="1">
    <source>
        <dbReference type="ARBA" id="ARBA00006509"/>
    </source>
</evidence>
<gene>
    <name evidence="4" type="ORF">BS47DRAFT_1416610</name>
</gene>
<dbReference type="EMBL" id="MU129059">
    <property type="protein sequence ID" value="KAF9508429.1"/>
    <property type="molecule type" value="Genomic_DNA"/>
</dbReference>
<evidence type="ECO:0000256" key="3">
    <source>
        <dbReference type="ARBA" id="ARBA00023274"/>
    </source>
</evidence>
<keyword evidence="3" id="KW-0687">Ribonucleoprotein</keyword>
<organism evidence="4 5">
    <name type="scientific">Hydnum rufescens UP504</name>
    <dbReference type="NCBI Taxonomy" id="1448309"/>
    <lineage>
        <taxon>Eukaryota</taxon>
        <taxon>Fungi</taxon>
        <taxon>Dikarya</taxon>
        <taxon>Basidiomycota</taxon>
        <taxon>Agaricomycotina</taxon>
        <taxon>Agaricomycetes</taxon>
        <taxon>Cantharellales</taxon>
        <taxon>Hydnaceae</taxon>
        <taxon>Hydnum</taxon>
    </lineage>
</organism>
<dbReference type="Gene3D" id="1.10.10.1760">
    <property type="entry name" value="60S ribosomal protein L36"/>
    <property type="match status" value="1"/>
</dbReference>
<dbReference type="InterPro" id="IPR038097">
    <property type="entry name" value="Ribosomal_eL36_sf"/>
</dbReference>
<dbReference type="GO" id="GO:0003735">
    <property type="term" value="F:structural constituent of ribosome"/>
    <property type="evidence" value="ECO:0007669"/>
    <property type="project" value="InterPro"/>
</dbReference>
<accession>A0A9P6AM78</accession>
<dbReference type="GO" id="GO:0005840">
    <property type="term" value="C:ribosome"/>
    <property type="evidence" value="ECO:0007669"/>
    <property type="project" value="UniProtKB-KW"/>
</dbReference>